<organism evidence="2 3">
    <name type="scientific">Streptomyces solicathayae</name>
    <dbReference type="NCBI Taxonomy" id="3081768"/>
    <lineage>
        <taxon>Bacteria</taxon>
        <taxon>Bacillati</taxon>
        <taxon>Actinomycetota</taxon>
        <taxon>Actinomycetes</taxon>
        <taxon>Kitasatosporales</taxon>
        <taxon>Streptomycetaceae</taxon>
        <taxon>Streptomyces</taxon>
    </lineage>
</organism>
<gene>
    <name evidence="2" type="ORF">R2D22_10540</name>
</gene>
<evidence type="ECO:0000256" key="1">
    <source>
        <dbReference type="SAM" id="MobiDB-lite"/>
    </source>
</evidence>
<dbReference type="RefSeq" id="WP_318102836.1">
    <property type="nucleotide sequence ID" value="NZ_CP137573.1"/>
</dbReference>
<keyword evidence="3" id="KW-1185">Reference proteome</keyword>
<evidence type="ECO:0000313" key="2">
    <source>
        <dbReference type="EMBL" id="WOX21813.1"/>
    </source>
</evidence>
<protein>
    <submittedName>
        <fullName evidence="2">Uncharacterized protein</fullName>
    </submittedName>
</protein>
<proteinExistence type="predicted"/>
<accession>A0ABZ0LQP8</accession>
<sequence>MRQLLSGTGQGEAYGARTLRAVLPGTRRSHGTRRARRGRRAAPERLRPPTMGPGEAAETSGPPAGIRGLG</sequence>
<feature type="compositionally biased region" description="Basic residues" evidence="1">
    <location>
        <begin position="27"/>
        <end position="40"/>
    </location>
</feature>
<reference evidence="2 3" key="1">
    <citation type="submission" date="2023-10" db="EMBL/GenBank/DDBJ databases">
        <title>The genome sequence of Streptomyces sp. HUAS YS2.</title>
        <authorList>
            <person name="Mo P."/>
        </authorList>
    </citation>
    <scope>NUCLEOTIDE SEQUENCE [LARGE SCALE GENOMIC DNA]</scope>
    <source>
        <strain evidence="2 3">HUAS YS2</strain>
    </source>
</reference>
<dbReference type="Proteomes" id="UP001301731">
    <property type="component" value="Chromosome"/>
</dbReference>
<evidence type="ECO:0000313" key="3">
    <source>
        <dbReference type="Proteomes" id="UP001301731"/>
    </source>
</evidence>
<name>A0ABZ0LQP8_9ACTN</name>
<feature type="region of interest" description="Disordered" evidence="1">
    <location>
        <begin position="23"/>
        <end position="70"/>
    </location>
</feature>
<dbReference type="EMBL" id="CP137573">
    <property type="protein sequence ID" value="WOX21813.1"/>
    <property type="molecule type" value="Genomic_DNA"/>
</dbReference>